<comment type="pathway">
    <text evidence="2 7 8">Cell wall biogenesis; peptidoglycan biosynthesis.</text>
</comment>
<protein>
    <recommendedName>
        <fullName evidence="7 8">UDP-N-acetylmuramoylalanine--D-glutamate ligase</fullName>
        <ecNumber evidence="7 8">6.3.2.9</ecNumber>
    </recommendedName>
    <alternativeName>
        <fullName evidence="7">D-glutamic acid-adding enzyme</fullName>
    </alternativeName>
    <alternativeName>
        <fullName evidence="7">UDP-N-acetylmuramoyl-L-alanyl-D-glutamate synthetase</fullName>
    </alternativeName>
</protein>
<dbReference type="SUPFAM" id="SSF53244">
    <property type="entry name" value="MurD-like peptide ligases, peptide-binding domain"/>
    <property type="match status" value="1"/>
</dbReference>
<dbReference type="AlphaFoldDB" id="A0A975BB30"/>
<dbReference type="GO" id="GO:0008764">
    <property type="term" value="F:UDP-N-acetylmuramoylalanine-D-glutamate ligase activity"/>
    <property type="evidence" value="ECO:0007669"/>
    <property type="project" value="UniProtKB-UniRule"/>
</dbReference>
<name>A0A975BB30_9BACT</name>
<comment type="similarity">
    <text evidence="7">Belongs to the MurCDEF family.</text>
</comment>
<evidence type="ECO:0000259" key="9">
    <source>
        <dbReference type="Pfam" id="PF02875"/>
    </source>
</evidence>
<feature type="domain" description="Mur ligase central" evidence="10">
    <location>
        <begin position="114"/>
        <end position="291"/>
    </location>
</feature>
<dbReference type="Proteomes" id="UP000663720">
    <property type="component" value="Chromosome"/>
</dbReference>
<keyword evidence="6 7" id="KW-0067">ATP-binding</keyword>
<evidence type="ECO:0000313" key="12">
    <source>
        <dbReference type="Proteomes" id="UP000663720"/>
    </source>
</evidence>
<evidence type="ECO:0000259" key="10">
    <source>
        <dbReference type="Pfam" id="PF08245"/>
    </source>
</evidence>
<evidence type="ECO:0000256" key="2">
    <source>
        <dbReference type="ARBA" id="ARBA00004752"/>
    </source>
</evidence>
<dbReference type="PANTHER" id="PTHR43692:SF1">
    <property type="entry name" value="UDP-N-ACETYLMURAMOYLALANINE--D-GLUTAMATE LIGASE"/>
    <property type="match status" value="1"/>
</dbReference>
<keyword evidence="7 8" id="KW-0132">Cell division</keyword>
<gene>
    <name evidence="7 11" type="primary">murD</name>
    <name evidence="11" type="ORF">dnl_44500</name>
</gene>
<dbReference type="GO" id="GO:0005737">
    <property type="term" value="C:cytoplasm"/>
    <property type="evidence" value="ECO:0007669"/>
    <property type="project" value="UniProtKB-SubCell"/>
</dbReference>
<evidence type="ECO:0000256" key="5">
    <source>
        <dbReference type="ARBA" id="ARBA00022741"/>
    </source>
</evidence>
<evidence type="ECO:0000313" key="11">
    <source>
        <dbReference type="EMBL" id="QTA82086.1"/>
    </source>
</evidence>
<dbReference type="GO" id="GO:0008360">
    <property type="term" value="P:regulation of cell shape"/>
    <property type="evidence" value="ECO:0007669"/>
    <property type="project" value="UniProtKB-KW"/>
</dbReference>
<comment type="function">
    <text evidence="7 8">Cell wall formation. Catalyzes the addition of glutamate to the nucleotide precursor UDP-N-acetylmuramoyl-L-alanine (UMA).</text>
</comment>
<dbReference type="InterPro" id="IPR004101">
    <property type="entry name" value="Mur_ligase_C"/>
</dbReference>
<reference evidence="11" key="1">
    <citation type="journal article" date="2021" name="Microb. Physiol.">
        <title>Proteogenomic Insights into the Physiology of Marine, Sulfate-Reducing, Filamentous Desulfonema limicola and Desulfonema magnum.</title>
        <authorList>
            <person name="Schnaars V."/>
            <person name="Wohlbrand L."/>
            <person name="Scheve S."/>
            <person name="Hinrichs C."/>
            <person name="Reinhardt R."/>
            <person name="Rabus R."/>
        </authorList>
    </citation>
    <scope>NUCLEOTIDE SEQUENCE</scope>
    <source>
        <strain evidence="11">5ac10</strain>
    </source>
</reference>
<dbReference type="Pfam" id="PF08245">
    <property type="entry name" value="Mur_ligase_M"/>
    <property type="match status" value="1"/>
</dbReference>
<dbReference type="InterPro" id="IPR013221">
    <property type="entry name" value="Mur_ligase_cen"/>
</dbReference>
<dbReference type="Pfam" id="PF21799">
    <property type="entry name" value="MurD-like_N"/>
    <property type="match status" value="1"/>
</dbReference>
<keyword evidence="12" id="KW-1185">Reference proteome</keyword>
<dbReference type="EMBL" id="CP061799">
    <property type="protein sequence ID" value="QTA82086.1"/>
    <property type="molecule type" value="Genomic_DNA"/>
</dbReference>
<feature type="domain" description="Mur ligase C-terminal" evidence="9">
    <location>
        <begin position="313"/>
        <end position="427"/>
    </location>
</feature>
<evidence type="ECO:0000256" key="6">
    <source>
        <dbReference type="ARBA" id="ARBA00022840"/>
    </source>
</evidence>
<keyword evidence="7 8" id="KW-0133">Cell shape</keyword>
<dbReference type="KEGG" id="dli:dnl_44500"/>
<evidence type="ECO:0000256" key="8">
    <source>
        <dbReference type="RuleBase" id="RU003664"/>
    </source>
</evidence>
<proteinExistence type="inferred from homology"/>
<keyword evidence="4 7" id="KW-0436">Ligase</keyword>
<dbReference type="InterPro" id="IPR005762">
    <property type="entry name" value="MurD"/>
</dbReference>
<dbReference type="EC" id="6.3.2.9" evidence="7 8"/>
<dbReference type="InterPro" id="IPR036565">
    <property type="entry name" value="Mur-like_cat_sf"/>
</dbReference>
<dbReference type="Gene3D" id="3.90.190.20">
    <property type="entry name" value="Mur ligase, C-terminal domain"/>
    <property type="match status" value="1"/>
</dbReference>
<dbReference type="SUPFAM" id="SSF51984">
    <property type="entry name" value="MurCD N-terminal domain"/>
    <property type="match status" value="1"/>
</dbReference>
<keyword evidence="7 8" id="KW-0131">Cell cycle</keyword>
<dbReference type="GO" id="GO:0005524">
    <property type="term" value="F:ATP binding"/>
    <property type="evidence" value="ECO:0007669"/>
    <property type="project" value="UniProtKB-UniRule"/>
</dbReference>
<dbReference type="Pfam" id="PF02875">
    <property type="entry name" value="Mur_ligase_C"/>
    <property type="match status" value="1"/>
</dbReference>
<dbReference type="Gene3D" id="3.40.1190.10">
    <property type="entry name" value="Mur-like, catalytic domain"/>
    <property type="match status" value="1"/>
</dbReference>
<comment type="catalytic activity">
    <reaction evidence="7 8">
        <text>UDP-N-acetyl-alpha-D-muramoyl-L-alanine + D-glutamate + ATP = UDP-N-acetyl-alpha-D-muramoyl-L-alanyl-D-glutamate + ADP + phosphate + H(+)</text>
        <dbReference type="Rhea" id="RHEA:16429"/>
        <dbReference type="ChEBI" id="CHEBI:15378"/>
        <dbReference type="ChEBI" id="CHEBI:29986"/>
        <dbReference type="ChEBI" id="CHEBI:30616"/>
        <dbReference type="ChEBI" id="CHEBI:43474"/>
        <dbReference type="ChEBI" id="CHEBI:83898"/>
        <dbReference type="ChEBI" id="CHEBI:83900"/>
        <dbReference type="ChEBI" id="CHEBI:456216"/>
        <dbReference type="EC" id="6.3.2.9"/>
    </reaction>
</comment>
<dbReference type="RefSeq" id="WP_207688048.1">
    <property type="nucleotide sequence ID" value="NZ_CP061799.1"/>
</dbReference>
<evidence type="ECO:0000256" key="7">
    <source>
        <dbReference type="HAMAP-Rule" id="MF_00639"/>
    </source>
</evidence>
<feature type="binding site" evidence="7">
    <location>
        <begin position="116"/>
        <end position="122"/>
    </location>
    <ligand>
        <name>ATP</name>
        <dbReference type="ChEBI" id="CHEBI:30616"/>
    </ligand>
</feature>
<organism evidence="11 12">
    <name type="scientific">Desulfonema limicola</name>
    <dbReference type="NCBI Taxonomy" id="45656"/>
    <lineage>
        <taxon>Bacteria</taxon>
        <taxon>Pseudomonadati</taxon>
        <taxon>Thermodesulfobacteriota</taxon>
        <taxon>Desulfobacteria</taxon>
        <taxon>Desulfobacterales</taxon>
        <taxon>Desulfococcaceae</taxon>
        <taxon>Desulfonema</taxon>
    </lineage>
</organism>
<evidence type="ECO:0000256" key="4">
    <source>
        <dbReference type="ARBA" id="ARBA00022598"/>
    </source>
</evidence>
<comment type="subcellular location">
    <subcellularLocation>
        <location evidence="1 7 8">Cytoplasm</location>
    </subcellularLocation>
</comment>
<dbReference type="GO" id="GO:0051301">
    <property type="term" value="P:cell division"/>
    <property type="evidence" value="ECO:0007669"/>
    <property type="project" value="UniProtKB-KW"/>
</dbReference>
<dbReference type="PANTHER" id="PTHR43692">
    <property type="entry name" value="UDP-N-ACETYLMURAMOYLALANINE--D-GLUTAMATE LIGASE"/>
    <property type="match status" value="1"/>
</dbReference>
<dbReference type="NCBIfam" id="TIGR01087">
    <property type="entry name" value="murD"/>
    <property type="match status" value="1"/>
</dbReference>
<dbReference type="InterPro" id="IPR036615">
    <property type="entry name" value="Mur_ligase_C_dom_sf"/>
</dbReference>
<dbReference type="SUPFAM" id="SSF53623">
    <property type="entry name" value="MurD-like peptide ligases, catalytic domain"/>
    <property type="match status" value="1"/>
</dbReference>
<keyword evidence="5 7" id="KW-0547">Nucleotide-binding</keyword>
<accession>A0A975BB30</accession>
<keyword evidence="3 7" id="KW-0963">Cytoplasm</keyword>
<keyword evidence="7 8" id="KW-0961">Cell wall biogenesis/degradation</keyword>
<dbReference type="GO" id="GO:0009252">
    <property type="term" value="P:peptidoglycan biosynthetic process"/>
    <property type="evidence" value="ECO:0007669"/>
    <property type="project" value="UniProtKB-UniRule"/>
</dbReference>
<dbReference type="Gene3D" id="3.40.50.720">
    <property type="entry name" value="NAD(P)-binding Rossmann-like Domain"/>
    <property type="match status" value="1"/>
</dbReference>
<sequence>MKKIDQNNILIAGFGRSGLSCARFLKNIGKSVTITDQKDEHAFAEYIPEIKELGIRLELGHHSCKTFENAEMIVLSPGVPHTLKPILRAKAENIPVIGEIELASRFISEPVTAVTGTNGKTTTTTLLGEMLKESGLDVFVGGNIGTPLIEYPAGKKKSDRLVVEISSFQLDTIQYFRPDTAVLLNITQDHLDRYDNFDAYVKSKSRIFENQKKDDTAVFNGDDLFVRSISHKVKSSKFFINPKIEEQGIIINYNNLILESGKYSGIKFDLSKVKLPGRHNQENMAAACMAALASGGTPEGIQSALNNFKGLAHRIEYAAVIDNVKYYDDSKATNVDAVVRALESFDVPVVLIMGGRSKGGDFSVLKTLIQQRVRKLILLGESKHEIMDALGHECRNGAEMAYEMEDAVLRAKRAAVSGDVVLLSPSGSSFDMYDSYARRGEDFCRIVRHLAGKS</sequence>
<evidence type="ECO:0000256" key="3">
    <source>
        <dbReference type="ARBA" id="ARBA00022490"/>
    </source>
</evidence>
<dbReference type="GO" id="GO:0071555">
    <property type="term" value="P:cell wall organization"/>
    <property type="evidence" value="ECO:0007669"/>
    <property type="project" value="UniProtKB-KW"/>
</dbReference>
<dbReference type="HAMAP" id="MF_00639">
    <property type="entry name" value="MurD"/>
    <property type="match status" value="1"/>
</dbReference>
<keyword evidence="7 8" id="KW-0573">Peptidoglycan synthesis</keyword>
<evidence type="ECO:0000256" key="1">
    <source>
        <dbReference type="ARBA" id="ARBA00004496"/>
    </source>
</evidence>